<evidence type="ECO:0008006" key="6">
    <source>
        <dbReference type="Google" id="ProtNLM"/>
    </source>
</evidence>
<accession>A0A6G0WWV4</accession>
<dbReference type="InterPro" id="IPR004045">
    <property type="entry name" value="Glutathione_S-Trfase_N"/>
</dbReference>
<dbReference type="NCBIfam" id="TIGR01262">
    <property type="entry name" value="maiA"/>
    <property type="match status" value="1"/>
</dbReference>
<dbReference type="Gene3D" id="3.40.30.10">
    <property type="entry name" value="Glutaredoxin"/>
    <property type="match status" value="1"/>
</dbReference>
<evidence type="ECO:0000313" key="5">
    <source>
        <dbReference type="Proteomes" id="UP000481153"/>
    </source>
</evidence>
<dbReference type="PANTHER" id="PTHR42673">
    <property type="entry name" value="MALEYLACETOACETATE ISOMERASE"/>
    <property type="match status" value="1"/>
</dbReference>
<dbReference type="VEuPathDB" id="FungiDB:AeMF1_009332"/>
<dbReference type="Gene3D" id="1.20.1050.10">
    <property type="match status" value="1"/>
</dbReference>
<feature type="domain" description="GST C-terminal" evidence="3">
    <location>
        <begin position="98"/>
        <end position="225"/>
    </location>
</feature>
<dbReference type="Pfam" id="PF00043">
    <property type="entry name" value="GST_C"/>
    <property type="match status" value="1"/>
</dbReference>
<dbReference type="InterPro" id="IPR040079">
    <property type="entry name" value="Glutathione_S-Trfase"/>
</dbReference>
<dbReference type="AlphaFoldDB" id="A0A6G0WWV4"/>
<dbReference type="Proteomes" id="UP000481153">
    <property type="component" value="Unassembled WGS sequence"/>
</dbReference>
<dbReference type="GO" id="GO:0006749">
    <property type="term" value="P:glutathione metabolic process"/>
    <property type="evidence" value="ECO:0007669"/>
    <property type="project" value="TreeGrafter"/>
</dbReference>
<reference evidence="4 5" key="1">
    <citation type="submission" date="2019-07" db="EMBL/GenBank/DDBJ databases">
        <title>Genomics analysis of Aphanomyces spp. identifies a new class of oomycete effector associated with host adaptation.</title>
        <authorList>
            <person name="Gaulin E."/>
        </authorList>
    </citation>
    <scope>NUCLEOTIDE SEQUENCE [LARGE SCALE GENOMIC DNA]</scope>
    <source>
        <strain evidence="4 5">ATCC 201684</strain>
    </source>
</reference>
<keyword evidence="5" id="KW-1185">Reference proteome</keyword>
<dbReference type="FunFam" id="1.20.1050.10:FF:000010">
    <property type="entry name" value="Maleylacetoacetate isomerase isoform 1"/>
    <property type="match status" value="1"/>
</dbReference>
<dbReference type="InterPro" id="IPR034333">
    <property type="entry name" value="GST_Zeta_N"/>
</dbReference>
<dbReference type="Pfam" id="PF02798">
    <property type="entry name" value="GST_N"/>
    <property type="match status" value="1"/>
</dbReference>
<comment type="caution">
    <text evidence="4">The sequence shown here is derived from an EMBL/GenBank/DDBJ whole genome shotgun (WGS) entry which is preliminary data.</text>
</comment>
<dbReference type="GO" id="GO:0004364">
    <property type="term" value="F:glutathione transferase activity"/>
    <property type="evidence" value="ECO:0007669"/>
    <property type="project" value="TreeGrafter"/>
</dbReference>
<protein>
    <recommendedName>
        <fullName evidence="6">Maleylacetoacetate isomerase</fullName>
    </recommendedName>
</protein>
<evidence type="ECO:0000259" key="2">
    <source>
        <dbReference type="PROSITE" id="PS50404"/>
    </source>
</evidence>
<gene>
    <name evidence="4" type="ORF">Ae201684_010922</name>
</gene>
<dbReference type="GO" id="GO:0006559">
    <property type="term" value="P:L-phenylalanine catabolic process"/>
    <property type="evidence" value="ECO:0007669"/>
    <property type="project" value="TreeGrafter"/>
</dbReference>
<dbReference type="InterPro" id="IPR004046">
    <property type="entry name" value="GST_C"/>
</dbReference>
<dbReference type="GO" id="GO:0005737">
    <property type="term" value="C:cytoplasm"/>
    <property type="evidence" value="ECO:0007669"/>
    <property type="project" value="InterPro"/>
</dbReference>
<evidence type="ECO:0000313" key="4">
    <source>
        <dbReference type="EMBL" id="KAF0731972.1"/>
    </source>
</evidence>
<dbReference type="SFLD" id="SFLDS00019">
    <property type="entry name" value="Glutathione_Transferase_(cytos"/>
    <property type="match status" value="1"/>
</dbReference>
<organism evidence="4 5">
    <name type="scientific">Aphanomyces euteiches</name>
    <dbReference type="NCBI Taxonomy" id="100861"/>
    <lineage>
        <taxon>Eukaryota</taxon>
        <taxon>Sar</taxon>
        <taxon>Stramenopiles</taxon>
        <taxon>Oomycota</taxon>
        <taxon>Saprolegniomycetes</taxon>
        <taxon>Saprolegniales</taxon>
        <taxon>Verrucalvaceae</taxon>
        <taxon>Aphanomyces</taxon>
    </lineage>
</organism>
<dbReference type="CDD" id="cd03191">
    <property type="entry name" value="GST_C_Zeta"/>
    <property type="match status" value="1"/>
</dbReference>
<dbReference type="InterPro" id="IPR036249">
    <property type="entry name" value="Thioredoxin-like_sf"/>
</dbReference>
<dbReference type="InterPro" id="IPR036282">
    <property type="entry name" value="Glutathione-S-Trfase_C_sf"/>
</dbReference>
<dbReference type="EMBL" id="VJMJ01000138">
    <property type="protein sequence ID" value="KAF0731972.1"/>
    <property type="molecule type" value="Genomic_DNA"/>
</dbReference>
<name>A0A6G0WWV4_9STRA</name>
<dbReference type="CDD" id="cd03042">
    <property type="entry name" value="GST_N_Zeta"/>
    <property type="match status" value="1"/>
</dbReference>
<sequence>MSSGQGGEEQSKPTKLHSYWRSGCAWRVRTALTLKNIEYEYVVVNLLKGEQVSEEYVRVNPNGRVPTLEIDGHVLTQSDAIIQYLEETRPSPALLPEDAFTRAQVRIICAIIGGDIQPVQNLAVMKRATRHYPESEQMEQRLQWGREWVERGFDALEIELKKTAGKYCVGDSVTMADIYLVPQVFSANRFNVDMSKYPTIARIEEALAQLPAFQASHPSKQPDAF</sequence>
<comment type="similarity">
    <text evidence="1">Belongs to the GST superfamily. Zeta family.</text>
</comment>
<feature type="domain" description="GST N-terminal" evidence="2">
    <location>
        <begin position="12"/>
        <end position="93"/>
    </location>
</feature>
<dbReference type="InterPro" id="IPR010987">
    <property type="entry name" value="Glutathione-S-Trfase_C-like"/>
</dbReference>
<evidence type="ECO:0000256" key="1">
    <source>
        <dbReference type="ARBA" id="ARBA00010007"/>
    </source>
</evidence>
<dbReference type="PROSITE" id="PS50404">
    <property type="entry name" value="GST_NTER"/>
    <property type="match status" value="1"/>
</dbReference>
<dbReference type="GO" id="GO:0016034">
    <property type="term" value="F:maleylacetoacetate isomerase activity"/>
    <property type="evidence" value="ECO:0007669"/>
    <property type="project" value="TreeGrafter"/>
</dbReference>
<dbReference type="SUPFAM" id="SSF52833">
    <property type="entry name" value="Thioredoxin-like"/>
    <property type="match status" value="1"/>
</dbReference>
<evidence type="ECO:0000259" key="3">
    <source>
        <dbReference type="PROSITE" id="PS50405"/>
    </source>
</evidence>
<dbReference type="SUPFAM" id="SSF47616">
    <property type="entry name" value="GST C-terminal domain-like"/>
    <property type="match status" value="1"/>
</dbReference>
<dbReference type="InterPro" id="IPR005955">
    <property type="entry name" value="GST_Zeta"/>
</dbReference>
<dbReference type="InterPro" id="IPR034330">
    <property type="entry name" value="GST_Zeta_C"/>
</dbReference>
<dbReference type="PANTHER" id="PTHR42673:SF4">
    <property type="entry name" value="MALEYLACETOACETATE ISOMERASE"/>
    <property type="match status" value="1"/>
</dbReference>
<dbReference type="SFLD" id="SFLDG00358">
    <property type="entry name" value="Main_(cytGST)"/>
    <property type="match status" value="1"/>
</dbReference>
<dbReference type="PROSITE" id="PS50405">
    <property type="entry name" value="GST_CTER"/>
    <property type="match status" value="1"/>
</dbReference>
<proteinExistence type="inferred from homology"/>